<dbReference type="EMBL" id="JABSTU010004967">
    <property type="protein sequence ID" value="KAH7950684.1"/>
    <property type="molecule type" value="Genomic_DNA"/>
</dbReference>
<protein>
    <submittedName>
        <fullName evidence="2">Uncharacterized protein</fullName>
    </submittedName>
</protein>
<accession>A0A9J6CXQ2</accession>
<dbReference type="Proteomes" id="UP000821866">
    <property type="component" value="Unassembled WGS sequence"/>
</dbReference>
<dbReference type="AlphaFoldDB" id="A0A9J6CXQ2"/>
<reference evidence="2" key="1">
    <citation type="journal article" date="2020" name="Cell">
        <title>Large-Scale Comparative Analyses of Tick Genomes Elucidate Their Genetic Diversity and Vector Capacities.</title>
        <authorList>
            <consortium name="Tick Genome and Microbiome Consortium (TIGMIC)"/>
            <person name="Jia N."/>
            <person name="Wang J."/>
            <person name="Shi W."/>
            <person name="Du L."/>
            <person name="Sun Y."/>
            <person name="Zhan W."/>
            <person name="Jiang J.F."/>
            <person name="Wang Q."/>
            <person name="Zhang B."/>
            <person name="Ji P."/>
            <person name="Bell-Sakyi L."/>
            <person name="Cui X.M."/>
            <person name="Yuan T.T."/>
            <person name="Jiang B.G."/>
            <person name="Yang W.F."/>
            <person name="Lam T.T."/>
            <person name="Chang Q.C."/>
            <person name="Ding S.J."/>
            <person name="Wang X.J."/>
            <person name="Zhu J.G."/>
            <person name="Ruan X.D."/>
            <person name="Zhao L."/>
            <person name="Wei J.T."/>
            <person name="Ye R.Z."/>
            <person name="Que T.C."/>
            <person name="Du C.H."/>
            <person name="Zhou Y.H."/>
            <person name="Cheng J.X."/>
            <person name="Dai P.F."/>
            <person name="Guo W.B."/>
            <person name="Han X.H."/>
            <person name="Huang E.J."/>
            <person name="Li L.F."/>
            <person name="Wei W."/>
            <person name="Gao Y.C."/>
            <person name="Liu J.Z."/>
            <person name="Shao H.Z."/>
            <person name="Wang X."/>
            <person name="Wang C.C."/>
            <person name="Yang T.C."/>
            <person name="Huo Q.B."/>
            <person name="Li W."/>
            <person name="Chen H.Y."/>
            <person name="Chen S.E."/>
            <person name="Zhou L.G."/>
            <person name="Ni X.B."/>
            <person name="Tian J.H."/>
            <person name="Sheng Y."/>
            <person name="Liu T."/>
            <person name="Pan Y.S."/>
            <person name="Xia L.Y."/>
            <person name="Li J."/>
            <person name="Zhao F."/>
            <person name="Cao W.C."/>
        </authorList>
    </citation>
    <scope>NUCLEOTIDE SEQUENCE</scope>
    <source>
        <strain evidence="2">Rmic-2018</strain>
    </source>
</reference>
<gene>
    <name evidence="2" type="ORF">HPB51_028294</name>
</gene>
<evidence type="ECO:0000313" key="2">
    <source>
        <dbReference type="EMBL" id="KAH7950684.1"/>
    </source>
</evidence>
<name>A0A9J6CXQ2_RHIMP</name>
<feature type="region of interest" description="Disordered" evidence="1">
    <location>
        <begin position="129"/>
        <end position="154"/>
    </location>
</feature>
<evidence type="ECO:0000256" key="1">
    <source>
        <dbReference type="SAM" id="MobiDB-lite"/>
    </source>
</evidence>
<comment type="caution">
    <text evidence="2">The sequence shown here is derived from an EMBL/GenBank/DDBJ whole genome shotgun (WGS) entry which is preliminary data.</text>
</comment>
<sequence length="154" mass="17494">MGISFAVRVLTYMGHPHWRKNSSGVTPAGDSPNLTTVLQTTMALRLEDLRLKKRQMEAAWRSMQKNAQPISRVVLEAKRAAVQELEVRTLFFTFFALSSDALNTRTFYENGIARDRSKIKELLSLHRASTKMGARKSRRARDEKTAAAERAQDQ</sequence>
<reference evidence="2" key="2">
    <citation type="submission" date="2021-09" db="EMBL/GenBank/DDBJ databases">
        <authorList>
            <person name="Jia N."/>
            <person name="Wang J."/>
            <person name="Shi W."/>
            <person name="Du L."/>
            <person name="Sun Y."/>
            <person name="Zhan W."/>
            <person name="Jiang J."/>
            <person name="Wang Q."/>
            <person name="Zhang B."/>
            <person name="Ji P."/>
            <person name="Sakyi L.B."/>
            <person name="Cui X."/>
            <person name="Yuan T."/>
            <person name="Jiang B."/>
            <person name="Yang W."/>
            <person name="Lam T.T.-Y."/>
            <person name="Chang Q."/>
            <person name="Ding S."/>
            <person name="Wang X."/>
            <person name="Zhu J."/>
            <person name="Ruan X."/>
            <person name="Zhao L."/>
            <person name="Wei J."/>
            <person name="Que T."/>
            <person name="Du C."/>
            <person name="Cheng J."/>
            <person name="Dai P."/>
            <person name="Han X."/>
            <person name="Huang E."/>
            <person name="Gao Y."/>
            <person name="Liu J."/>
            <person name="Shao H."/>
            <person name="Ye R."/>
            <person name="Li L."/>
            <person name="Wei W."/>
            <person name="Wang X."/>
            <person name="Wang C."/>
            <person name="Huo Q."/>
            <person name="Li W."/>
            <person name="Guo W."/>
            <person name="Chen H."/>
            <person name="Chen S."/>
            <person name="Zhou L."/>
            <person name="Zhou L."/>
            <person name="Ni X."/>
            <person name="Tian J."/>
            <person name="Zhou Y."/>
            <person name="Sheng Y."/>
            <person name="Liu T."/>
            <person name="Pan Y."/>
            <person name="Xia L."/>
            <person name="Li J."/>
            <person name="Zhao F."/>
            <person name="Cao W."/>
        </authorList>
    </citation>
    <scope>NUCLEOTIDE SEQUENCE</scope>
    <source>
        <strain evidence="2">Rmic-2018</strain>
        <tissue evidence="2">Larvae</tissue>
    </source>
</reference>
<evidence type="ECO:0000313" key="3">
    <source>
        <dbReference type="Proteomes" id="UP000821866"/>
    </source>
</evidence>
<proteinExistence type="predicted"/>
<feature type="compositionally biased region" description="Basic and acidic residues" evidence="1">
    <location>
        <begin position="140"/>
        <end position="154"/>
    </location>
</feature>
<organism evidence="2 3">
    <name type="scientific">Rhipicephalus microplus</name>
    <name type="common">Cattle tick</name>
    <name type="synonym">Boophilus microplus</name>
    <dbReference type="NCBI Taxonomy" id="6941"/>
    <lineage>
        <taxon>Eukaryota</taxon>
        <taxon>Metazoa</taxon>
        <taxon>Ecdysozoa</taxon>
        <taxon>Arthropoda</taxon>
        <taxon>Chelicerata</taxon>
        <taxon>Arachnida</taxon>
        <taxon>Acari</taxon>
        <taxon>Parasitiformes</taxon>
        <taxon>Ixodida</taxon>
        <taxon>Ixodoidea</taxon>
        <taxon>Ixodidae</taxon>
        <taxon>Rhipicephalinae</taxon>
        <taxon>Rhipicephalus</taxon>
        <taxon>Boophilus</taxon>
    </lineage>
</organism>
<keyword evidence="3" id="KW-1185">Reference proteome</keyword>